<dbReference type="EMBL" id="CP046313">
    <property type="protein sequence ID" value="QGS06892.1"/>
    <property type="molecule type" value="Genomic_DNA"/>
</dbReference>
<feature type="transmembrane region" description="Helical" evidence="1">
    <location>
        <begin position="6"/>
        <end position="29"/>
    </location>
</feature>
<accession>A0ABX6FKS5</accession>
<feature type="transmembrane region" description="Helical" evidence="1">
    <location>
        <begin position="93"/>
        <end position="113"/>
    </location>
</feature>
<reference evidence="2 3" key="1">
    <citation type="submission" date="2019-11" db="EMBL/GenBank/DDBJ databases">
        <title>FDA dAtabase for Regulatory Grade micrObial Sequences (FDA-ARGOS): Supporting development and validation of Infectious Disease Dx tests.</title>
        <authorList>
            <person name="Turner S."/>
            <person name="Byrd R."/>
            <person name="Tallon L."/>
            <person name="Sadzewicz L."/>
            <person name="Vavikolanu K."/>
            <person name="Mehta A."/>
            <person name="Aluvathingal J."/>
            <person name="Nadendla S."/>
            <person name="Myers T."/>
            <person name="Yan Y."/>
            <person name="Sichtig H."/>
        </authorList>
    </citation>
    <scope>NUCLEOTIDE SEQUENCE [LARGE SCALE GENOMIC DNA]</scope>
    <source>
        <strain evidence="2 3">FDAARGOS_742</strain>
    </source>
</reference>
<evidence type="ECO:0000313" key="2">
    <source>
        <dbReference type="EMBL" id="QGS06892.1"/>
    </source>
</evidence>
<sequence length="125" mass="13824">MKEADYTGAFFIIGGHILVPIFALVMIFIMIRSIKRYGGDPYEEMPWAGLFMLSLLVGLVFLPIWIFIGYLHGLELRSMFGSSGAIFINVSQGTGALTILLSLIIIGVCKACADEKDKARFKDVE</sequence>
<evidence type="ECO:0000313" key="3">
    <source>
        <dbReference type="Proteomes" id="UP000427636"/>
    </source>
</evidence>
<feature type="transmembrane region" description="Helical" evidence="1">
    <location>
        <begin position="50"/>
        <end position="73"/>
    </location>
</feature>
<keyword evidence="1" id="KW-0472">Membrane</keyword>
<gene>
    <name evidence="2" type="ORF">FOC50_00655</name>
</gene>
<keyword evidence="1" id="KW-1133">Transmembrane helix</keyword>
<evidence type="ECO:0008006" key="4">
    <source>
        <dbReference type="Google" id="ProtNLM"/>
    </source>
</evidence>
<keyword evidence="1" id="KW-0812">Transmembrane</keyword>
<protein>
    <recommendedName>
        <fullName evidence="4">DUF4234 domain-containing protein</fullName>
    </recommendedName>
</protein>
<dbReference type="RefSeq" id="WP_006364309.1">
    <property type="nucleotide sequence ID" value="NZ_CP046313.1"/>
</dbReference>
<organism evidence="2 3">
    <name type="scientific">Gemella sanguinis</name>
    <dbReference type="NCBI Taxonomy" id="84135"/>
    <lineage>
        <taxon>Bacteria</taxon>
        <taxon>Bacillati</taxon>
        <taxon>Bacillota</taxon>
        <taxon>Bacilli</taxon>
        <taxon>Bacillales</taxon>
        <taxon>Gemellaceae</taxon>
        <taxon>Gemella</taxon>
    </lineage>
</organism>
<proteinExistence type="predicted"/>
<dbReference type="GeneID" id="84801763"/>
<dbReference type="Proteomes" id="UP000427636">
    <property type="component" value="Chromosome"/>
</dbReference>
<name>A0ABX6FKS5_9BACL</name>
<keyword evidence="3" id="KW-1185">Reference proteome</keyword>
<evidence type="ECO:0000256" key="1">
    <source>
        <dbReference type="SAM" id="Phobius"/>
    </source>
</evidence>